<dbReference type="PANTHER" id="PTHR35319">
    <property type="match status" value="1"/>
</dbReference>
<evidence type="ECO:0008006" key="3">
    <source>
        <dbReference type="Google" id="ProtNLM"/>
    </source>
</evidence>
<gene>
    <name evidence="2" type="primary">ycf54</name>
</gene>
<dbReference type="RefSeq" id="YP_009551102.1">
    <property type="nucleotide sequence ID" value="NC_040299.1"/>
</dbReference>
<comment type="similarity">
    <text evidence="1">Belongs to the ycf54 family.</text>
</comment>
<reference evidence="2" key="1">
    <citation type="journal article" date="2019" name="Genome Biol. Evol.">
        <title>Plastid Genomes and Proteins Illuminate the Evolution of Eustigmatophyte Algae and Their Bacterial Endosymbionts.</title>
        <authorList>
            <person name="Sevcikova T."/>
            <person name="Yurchenko T."/>
            <person name="Fawley K.P."/>
            <person name="Amaral R."/>
            <person name="Strnad H."/>
            <person name="Santos L.M."/>
            <person name="Fawley M.W."/>
            <person name="Elias M."/>
        </authorList>
    </citation>
    <scope>NUCLEOTIDE SEQUENCE</scope>
    <source>
        <strain evidence="2">CAUP Q 401</strain>
    </source>
</reference>
<dbReference type="InterPro" id="IPR038409">
    <property type="entry name" value="Ycf54-like_sf"/>
</dbReference>
<accession>A0A410D2W0</accession>
<dbReference type="EMBL" id="MK281457">
    <property type="protein sequence ID" value="QAA12064.1"/>
    <property type="molecule type" value="Genomic_DNA"/>
</dbReference>
<proteinExistence type="inferred from homology"/>
<sequence>MMYYYFALATKEFWYEIEPVEEVLRERTHYYISNKKQIDFWILEDPAFLNACWDELESMSLGKKSSKELAAIVSTDLDFIYWIKLRYQNIICGWYTGPTEEVPEPLAFNSIP</sequence>
<keyword evidence="2" id="KW-0934">Plastid</keyword>
<dbReference type="Gene3D" id="3.30.70.1860">
    <property type="entry name" value="Uncharacterised protein family Ycf54"/>
    <property type="match status" value="1"/>
</dbReference>
<organism evidence="2">
    <name type="scientific">Pseudellipsoidion edaphicum</name>
    <dbReference type="NCBI Taxonomy" id="1431838"/>
    <lineage>
        <taxon>Eukaryota</taxon>
        <taxon>Sar</taxon>
        <taxon>Stramenopiles</taxon>
        <taxon>Ochrophyta</taxon>
        <taxon>Eustigmatophyceae</taxon>
        <taxon>Eustigmatales</taxon>
        <taxon>Neomonodaceae</taxon>
        <taxon>Pseudellipsoidion</taxon>
    </lineage>
</organism>
<protein>
    <recommendedName>
        <fullName evidence="3">Ycf54</fullName>
    </recommendedName>
</protein>
<evidence type="ECO:0000313" key="2">
    <source>
        <dbReference type="EMBL" id="QAA12064.1"/>
    </source>
</evidence>
<dbReference type="PANTHER" id="PTHR35319:SF2">
    <property type="entry name" value="YCF54"/>
    <property type="match status" value="1"/>
</dbReference>
<dbReference type="AlphaFoldDB" id="A0A410D2W0"/>
<dbReference type="InterPro" id="IPR019616">
    <property type="entry name" value="Ycf54"/>
</dbReference>
<geneLocation type="plastid" evidence="2"/>
<dbReference type="Pfam" id="PF10674">
    <property type="entry name" value="Ycf54"/>
    <property type="match status" value="1"/>
</dbReference>
<name>A0A410D2W0_9STRA</name>
<dbReference type="GeneID" id="38948263"/>
<evidence type="ECO:0000256" key="1">
    <source>
        <dbReference type="ARBA" id="ARBA00043978"/>
    </source>
</evidence>